<dbReference type="AlphaFoldDB" id="A0A2T0RW18"/>
<sequence>MPGGLGGKVGEAVWQAPTDGCTVLVMSETWTTYGVNGASTTTVKGWNYFVFGGSPGVIAA</sequence>
<reference evidence="1 2" key="1">
    <citation type="submission" date="2018-03" db="EMBL/GenBank/DDBJ databases">
        <title>Genomic Encyclopedia of Archaeal and Bacterial Type Strains, Phase II (KMG-II): from individual species to whole genera.</title>
        <authorList>
            <person name="Goeker M."/>
        </authorList>
    </citation>
    <scope>NUCLEOTIDE SEQUENCE [LARGE SCALE GENOMIC DNA]</scope>
    <source>
        <strain evidence="1 2">DSM 29328</strain>
    </source>
</reference>
<dbReference type="Proteomes" id="UP000239480">
    <property type="component" value="Unassembled WGS sequence"/>
</dbReference>
<keyword evidence="2" id="KW-1185">Reference proteome</keyword>
<accession>A0A2T0RW18</accession>
<protein>
    <submittedName>
        <fullName evidence="1">Uncharacterized protein</fullName>
    </submittedName>
</protein>
<name>A0A2T0RW18_9RHOB</name>
<evidence type="ECO:0000313" key="2">
    <source>
        <dbReference type="Proteomes" id="UP000239480"/>
    </source>
</evidence>
<dbReference type="EMBL" id="PVTD01000002">
    <property type="protein sequence ID" value="PRY25350.1"/>
    <property type="molecule type" value="Genomic_DNA"/>
</dbReference>
<organism evidence="1 2">
    <name type="scientific">Aliiruegeria haliotis</name>
    <dbReference type="NCBI Taxonomy" id="1280846"/>
    <lineage>
        <taxon>Bacteria</taxon>
        <taxon>Pseudomonadati</taxon>
        <taxon>Pseudomonadota</taxon>
        <taxon>Alphaproteobacteria</taxon>
        <taxon>Rhodobacterales</taxon>
        <taxon>Roseobacteraceae</taxon>
        <taxon>Aliiruegeria</taxon>
    </lineage>
</organism>
<gene>
    <name evidence="1" type="ORF">CLV78_102528</name>
</gene>
<comment type="caution">
    <text evidence="1">The sequence shown here is derived from an EMBL/GenBank/DDBJ whole genome shotgun (WGS) entry which is preliminary data.</text>
</comment>
<evidence type="ECO:0000313" key="1">
    <source>
        <dbReference type="EMBL" id="PRY25350.1"/>
    </source>
</evidence>
<proteinExistence type="predicted"/>